<evidence type="ECO:0000256" key="2">
    <source>
        <dbReference type="SAM" id="MobiDB-lite"/>
    </source>
</evidence>
<protein>
    <recommendedName>
        <fullName evidence="5">RanBP2-type domain-containing protein</fullName>
    </recommendedName>
</protein>
<evidence type="ECO:0000313" key="4">
    <source>
        <dbReference type="Proteomes" id="UP001189429"/>
    </source>
</evidence>
<evidence type="ECO:0008006" key="5">
    <source>
        <dbReference type="Google" id="ProtNLM"/>
    </source>
</evidence>
<accession>A0ABN9UH37</accession>
<gene>
    <name evidence="3" type="ORF">PCOR1329_LOCUS47499</name>
</gene>
<proteinExistence type="predicted"/>
<evidence type="ECO:0000313" key="3">
    <source>
        <dbReference type="EMBL" id="CAK0857362.1"/>
    </source>
</evidence>
<feature type="region of interest" description="Disordered" evidence="2">
    <location>
        <begin position="104"/>
        <end position="126"/>
    </location>
</feature>
<sequence length="418" mass="46016">MAGNGAGTLLLGPKRPHWGCPRCGTANKWACRLQCRCGARAPQRIISKARHEDNNAKADVNPKGQPPSRGGGSGGGRLDSSQLAPWATSKLEKELVALRKQVQQLKSEKNKAPAPHEAAPNGTSEAAVEVDGSNVGAKDTTATASQRNALQVKIGHYEQFVKSLALYEDSECEQLLTAKKQLESLRVQLRELRPPSTAHKVATQKPERCRAQLDRFRTEAADRREKIAKLQEKLDIKEAATVQKELRIANGFVVLAAAVLPLFEREERWARLRPVQRNVHVQRTGWHEWQRAMLGEQCRKCLCIAGDTHDKPLTGCRGMPVYLAQFVCNPLGHTLIAVSQGGRSPASPGCFHPLYVCSKCGAWAQQSRRNKLRRPCGPPTRKGLEVLVNLRNGVGPHKRLARVRLMPCSQPSSLSLVL</sequence>
<keyword evidence="1" id="KW-0175">Coiled coil</keyword>
<name>A0ABN9UH37_9DINO</name>
<dbReference type="Proteomes" id="UP001189429">
    <property type="component" value="Unassembled WGS sequence"/>
</dbReference>
<organism evidence="3 4">
    <name type="scientific">Prorocentrum cordatum</name>
    <dbReference type="NCBI Taxonomy" id="2364126"/>
    <lineage>
        <taxon>Eukaryota</taxon>
        <taxon>Sar</taxon>
        <taxon>Alveolata</taxon>
        <taxon>Dinophyceae</taxon>
        <taxon>Prorocentrales</taxon>
        <taxon>Prorocentraceae</taxon>
        <taxon>Prorocentrum</taxon>
    </lineage>
</organism>
<keyword evidence="4" id="KW-1185">Reference proteome</keyword>
<evidence type="ECO:0000256" key="1">
    <source>
        <dbReference type="SAM" id="Coils"/>
    </source>
</evidence>
<feature type="coiled-coil region" evidence="1">
    <location>
        <begin position="172"/>
        <end position="240"/>
    </location>
</feature>
<feature type="region of interest" description="Disordered" evidence="2">
    <location>
        <begin position="48"/>
        <end position="81"/>
    </location>
</feature>
<reference evidence="3" key="1">
    <citation type="submission" date="2023-10" db="EMBL/GenBank/DDBJ databases">
        <authorList>
            <person name="Chen Y."/>
            <person name="Shah S."/>
            <person name="Dougan E. K."/>
            <person name="Thang M."/>
            <person name="Chan C."/>
        </authorList>
    </citation>
    <scope>NUCLEOTIDE SEQUENCE [LARGE SCALE GENOMIC DNA]</scope>
</reference>
<comment type="caution">
    <text evidence="3">The sequence shown here is derived from an EMBL/GenBank/DDBJ whole genome shotgun (WGS) entry which is preliminary data.</text>
</comment>
<dbReference type="EMBL" id="CAUYUJ010015725">
    <property type="protein sequence ID" value="CAK0857362.1"/>
    <property type="molecule type" value="Genomic_DNA"/>
</dbReference>